<evidence type="ECO:0000259" key="1">
    <source>
        <dbReference type="SMART" id="SM00481"/>
    </source>
</evidence>
<dbReference type="GO" id="GO:0004534">
    <property type="term" value="F:5'-3' RNA exonuclease activity"/>
    <property type="evidence" value="ECO:0007669"/>
    <property type="project" value="TreeGrafter"/>
</dbReference>
<dbReference type="InterPro" id="IPR052018">
    <property type="entry name" value="PHP_domain"/>
</dbReference>
<dbReference type="SUPFAM" id="SSF89550">
    <property type="entry name" value="PHP domain-like"/>
    <property type="match status" value="1"/>
</dbReference>
<dbReference type="CDD" id="cd07438">
    <property type="entry name" value="PHP_HisPPase_AMP"/>
    <property type="match status" value="1"/>
</dbReference>
<dbReference type="InterPro" id="IPR003141">
    <property type="entry name" value="Pol/His_phosphatase_N"/>
</dbReference>
<gene>
    <name evidence="2" type="ORF">MNBD_GAMMA20-2093</name>
</gene>
<protein>
    <submittedName>
        <fullName evidence="2">FIG00031715: Predicted metal-dependent phosphoesterases (PHP family)</fullName>
    </submittedName>
</protein>
<dbReference type="Gene3D" id="3.20.20.140">
    <property type="entry name" value="Metal-dependent hydrolases"/>
    <property type="match status" value="1"/>
</dbReference>
<sequence length="284" mass="31188">MPIHYDLHCHSTASDGTLTPTVLVQRARKQGVDVLALTDHDVTDGLEEARRAADEIGLRLINGVEISVTWHGVTVHIVGLNFDPANARLQAGLAELRKYRVWRGEEIARRLEKKGISGALEGAKAFCNGQILSRTHFARFLVAQGHAKDMRKVFGKFLTHNRPGYVAGEWAALADAVGWIRDAGGQAVIAHPARYRLSATRLRALITAFMECGGEVLEVVSGSHSVGDVQGMAQYARRYELLVSQGSDYHGPEQSWLELGKMPSMPDGCIPVWTLWKTEQGVKS</sequence>
<accession>A0A3B1A296</accession>
<feature type="domain" description="Polymerase/histidinol phosphatase N-terminal" evidence="1">
    <location>
        <begin position="5"/>
        <end position="70"/>
    </location>
</feature>
<dbReference type="Pfam" id="PF02811">
    <property type="entry name" value="PHP"/>
    <property type="match status" value="1"/>
</dbReference>
<dbReference type="Gene3D" id="1.10.150.650">
    <property type="match status" value="1"/>
</dbReference>
<dbReference type="AlphaFoldDB" id="A0A3B1A296"/>
<dbReference type="PANTHER" id="PTHR42924:SF3">
    <property type="entry name" value="POLYMERASE_HISTIDINOL PHOSPHATASE N-TERMINAL DOMAIN-CONTAINING PROTEIN"/>
    <property type="match status" value="1"/>
</dbReference>
<evidence type="ECO:0000313" key="2">
    <source>
        <dbReference type="EMBL" id="VAW98201.1"/>
    </source>
</evidence>
<proteinExistence type="predicted"/>
<dbReference type="PANTHER" id="PTHR42924">
    <property type="entry name" value="EXONUCLEASE"/>
    <property type="match status" value="1"/>
</dbReference>
<name>A0A3B1A296_9ZZZZ</name>
<reference evidence="2" key="1">
    <citation type="submission" date="2018-06" db="EMBL/GenBank/DDBJ databases">
        <authorList>
            <person name="Zhirakovskaya E."/>
        </authorList>
    </citation>
    <scope>NUCLEOTIDE SEQUENCE</scope>
</reference>
<dbReference type="InterPro" id="IPR016195">
    <property type="entry name" value="Pol/histidinol_Pase-like"/>
</dbReference>
<dbReference type="InterPro" id="IPR004013">
    <property type="entry name" value="PHP_dom"/>
</dbReference>
<dbReference type="SMART" id="SM00481">
    <property type="entry name" value="POLIIIAc"/>
    <property type="match status" value="1"/>
</dbReference>
<dbReference type="EMBL" id="UOFU01000139">
    <property type="protein sequence ID" value="VAW98201.1"/>
    <property type="molecule type" value="Genomic_DNA"/>
</dbReference>
<dbReference type="GO" id="GO:0035312">
    <property type="term" value="F:5'-3' DNA exonuclease activity"/>
    <property type="evidence" value="ECO:0007669"/>
    <property type="project" value="TreeGrafter"/>
</dbReference>
<organism evidence="2">
    <name type="scientific">hydrothermal vent metagenome</name>
    <dbReference type="NCBI Taxonomy" id="652676"/>
    <lineage>
        <taxon>unclassified sequences</taxon>
        <taxon>metagenomes</taxon>
        <taxon>ecological metagenomes</taxon>
    </lineage>
</organism>